<sequence length="106" mass="12165">KRDNRCGKTAPYLFKEFKHHLMARDIYGDGEGDYEIWNISHIGGHKFAGNIIVHKDDGMAVWYGRVEPCHCLAVVERTIEKGEVIKELYRGGMIGSFDPSRKKLAW</sequence>
<dbReference type="PANTHER" id="PTHR31902:SF14">
    <property type="entry name" value="ACTIN PATCHES DISTAL PROTEIN 1"/>
    <property type="match status" value="1"/>
</dbReference>
<organism evidence="1 2">
    <name type="scientific">Lunasporangiospora selenospora</name>
    <dbReference type="NCBI Taxonomy" id="979761"/>
    <lineage>
        <taxon>Eukaryota</taxon>
        <taxon>Fungi</taxon>
        <taxon>Fungi incertae sedis</taxon>
        <taxon>Mucoromycota</taxon>
        <taxon>Mortierellomycotina</taxon>
        <taxon>Mortierellomycetes</taxon>
        <taxon>Mortierellales</taxon>
        <taxon>Mortierellaceae</taxon>
        <taxon>Lunasporangiospora</taxon>
    </lineage>
</organism>
<keyword evidence="2" id="KW-1185">Reference proteome</keyword>
<dbReference type="InterPro" id="IPR009737">
    <property type="entry name" value="Aim32/Apd1-like"/>
</dbReference>
<dbReference type="Gene3D" id="3.40.30.10">
    <property type="entry name" value="Glutaredoxin"/>
    <property type="match status" value="1"/>
</dbReference>
<name>A0A9P6FKI7_9FUNG</name>
<dbReference type="SUPFAM" id="SSF52833">
    <property type="entry name" value="Thioredoxin-like"/>
    <property type="match status" value="1"/>
</dbReference>
<evidence type="ECO:0000313" key="2">
    <source>
        <dbReference type="Proteomes" id="UP000780801"/>
    </source>
</evidence>
<evidence type="ECO:0000313" key="1">
    <source>
        <dbReference type="EMBL" id="KAF9554896.1"/>
    </source>
</evidence>
<comment type="caution">
    <text evidence="1">The sequence shown here is derived from an EMBL/GenBank/DDBJ whole genome shotgun (WGS) entry which is preliminary data.</text>
</comment>
<dbReference type="PANTHER" id="PTHR31902">
    <property type="entry name" value="ACTIN PATCHES DISTAL PROTEIN 1"/>
    <property type="match status" value="1"/>
</dbReference>
<dbReference type="AlphaFoldDB" id="A0A9P6FKI7"/>
<gene>
    <name evidence="1" type="ORF">BGW38_009282</name>
</gene>
<dbReference type="EMBL" id="JAABOA010006755">
    <property type="protein sequence ID" value="KAF9554896.1"/>
    <property type="molecule type" value="Genomic_DNA"/>
</dbReference>
<feature type="non-terminal residue" evidence="1">
    <location>
        <position position="1"/>
    </location>
</feature>
<dbReference type="CDD" id="cd03062">
    <property type="entry name" value="TRX_Fd_Sucrase"/>
    <property type="match status" value="1"/>
</dbReference>
<accession>A0A9P6FKI7</accession>
<protein>
    <submittedName>
        <fullName evidence="1">Uncharacterized protein</fullName>
    </submittedName>
</protein>
<dbReference type="Proteomes" id="UP000780801">
    <property type="component" value="Unassembled WGS sequence"/>
</dbReference>
<dbReference type="InterPro" id="IPR036249">
    <property type="entry name" value="Thioredoxin-like_sf"/>
</dbReference>
<proteinExistence type="predicted"/>
<reference evidence="1" key="1">
    <citation type="journal article" date="2020" name="Fungal Divers.">
        <title>Resolving the Mortierellaceae phylogeny through synthesis of multi-gene phylogenetics and phylogenomics.</title>
        <authorList>
            <person name="Vandepol N."/>
            <person name="Liber J."/>
            <person name="Desiro A."/>
            <person name="Na H."/>
            <person name="Kennedy M."/>
            <person name="Barry K."/>
            <person name="Grigoriev I.V."/>
            <person name="Miller A.N."/>
            <person name="O'Donnell K."/>
            <person name="Stajich J.E."/>
            <person name="Bonito G."/>
        </authorList>
    </citation>
    <scope>NUCLEOTIDE SEQUENCE</scope>
    <source>
        <strain evidence="1">KOD1015</strain>
    </source>
</reference>
<dbReference type="Pfam" id="PF06999">
    <property type="entry name" value="Suc_Fer-like"/>
    <property type="match status" value="1"/>
</dbReference>
<dbReference type="OrthoDB" id="10253744at2759"/>